<name>A0A1I4TXL9_9HYPH</name>
<dbReference type="OrthoDB" id="102964at2"/>
<evidence type="ECO:0000313" key="2">
    <source>
        <dbReference type="EMBL" id="PKR87749.1"/>
    </source>
</evidence>
<feature type="chain" id="PRO_5015065747" description="DUF1236 domain-containing protein" evidence="1">
    <location>
        <begin position="23"/>
        <end position="130"/>
    </location>
</feature>
<dbReference type="AlphaFoldDB" id="A0A1I4TXL9"/>
<dbReference type="InterPro" id="IPR009642">
    <property type="entry name" value="DUF1236"/>
</dbReference>
<dbReference type="Pfam" id="PF06823">
    <property type="entry name" value="DUF1236"/>
    <property type="match status" value="1"/>
</dbReference>
<evidence type="ECO:0000256" key="1">
    <source>
        <dbReference type="SAM" id="SignalP"/>
    </source>
</evidence>
<dbReference type="EMBL" id="PJNW01000016">
    <property type="protein sequence ID" value="PKR87749.1"/>
    <property type="molecule type" value="Genomic_DNA"/>
</dbReference>
<organism evidence="2 3">
    <name type="scientific">Pleomorphomonas diazotrophica</name>
    <dbReference type="NCBI Taxonomy" id="1166257"/>
    <lineage>
        <taxon>Bacteria</taxon>
        <taxon>Pseudomonadati</taxon>
        <taxon>Pseudomonadota</taxon>
        <taxon>Alphaproteobacteria</taxon>
        <taxon>Hyphomicrobiales</taxon>
        <taxon>Pleomorphomonadaceae</taxon>
        <taxon>Pleomorphomonas</taxon>
    </lineage>
</organism>
<evidence type="ECO:0000313" key="3">
    <source>
        <dbReference type="Proteomes" id="UP000233491"/>
    </source>
</evidence>
<sequence>MKKILAASLIIGGLTAAPVAFAQEGTVSGAAGGAATGAIVGGPVGAVVGGVAGAAVGTILDPPPPEVRTVVIEQTTPSVVYEQPIVVGQALPTTVVLHPVPGYENYYYTVVNNERVIVDPQTRVVMQVLN</sequence>
<proteinExistence type="predicted"/>
<reference evidence="2 3" key="1">
    <citation type="submission" date="2017-12" db="EMBL/GenBank/DDBJ databases">
        <title>Anaerobic carbon monoxide metabolism by Pleomorphomonas carboxyditropha sp. nov., a new mesophilic hydrogenogenic carboxidotroph.</title>
        <authorList>
            <person name="Esquivel-Elizondo S."/>
            <person name="Krajmalnik-Brown R."/>
        </authorList>
    </citation>
    <scope>NUCLEOTIDE SEQUENCE [LARGE SCALE GENOMIC DNA]</scope>
    <source>
        <strain evidence="2 3">R5-392</strain>
    </source>
</reference>
<accession>A0A1I4TXL9</accession>
<keyword evidence="1" id="KW-0732">Signal</keyword>
<protein>
    <recommendedName>
        <fullName evidence="4">DUF1236 domain-containing protein</fullName>
    </recommendedName>
</protein>
<feature type="signal peptide" evidence="1">
    <location>
        <begin position="1"/>
        <end position="22"/>
    </location>
</feature>
<comment type="caution">
    <text evidence="2">The sequence shown here is derived from an EMBL/GenBank/DDBJ whole genome shotgun (WGS) entry which is preliminary data.</text>
</comment>
<dbReference type="Proteomes" id="UP000233491">
    <property type="component" value="Unassembled WGS sequence"/>
</dbReference>
<keyword evidence="3" id="KW-1185">Reference proteome</keyword>
<gene>
    <name evidence="2" type="ORF">CXZ10_18660</name>
</gene>
<dbReference type="RefSeq" id="WP_101290872.1">
    <property type="nucleotide sequence ID" value="NZ_FOUQ01000006.1"/>
</dbReference>
<evidence type="ECO:0008006" key="4">
    <source>
        <dbReference type="Google" id="ProtNLM"/>
    </source>
</evidence>